<comment type="caution">
    <text evidence="1">The sequence shown here is derived from an EMBL/GenBank/DDBJ whole genome shotgun (WGS) entry which is preliminary data.</text>
</comment>
<evidence type="ECO:0000313" key="1">
    <source>
        <dbReference type="EMBL" id="CBI01470.1"/>
    </source>
</evidence>
<dbReference type="InterPro" id="IPR025427">
    <property type="entry name" value="DUF4160"/>
</dbReference>
<reference evidence="1" key="1">
    <citation type="submission" date="2009-10" db="EMBL/GenBank/DDBJ databases">
        <title>Diversity of trophic interactions inside an arsenic-rich microbial ecosystem.</title>
        <authorList>
            <person name="Bertin P.N."/>
            <person name="Heinrich-Salmeron A."/>
            <person name="Pelletier E."/>
            <person name="Goulhen-Chollet F."/>
            <person name="Arsene-Ploetze F."/>
            <person name="Gallien S."/>
            <person name="Calteau A."/>
            <person name="Vallenet D."/>
            <person name="Casiot C."/>
            <person name="Chane-Woon-Ming B."/>
            <person name="Giloteaux L."/>
            <person name="Barakat M."/>
            <person name="Bonnefoy V."/>
            <person name="Bruneel O."/>
            <person name="Chandler M."/>
            <person name="Cleiss J."/>
            <person name="Duran R."/>
            <person name="Elbaz-Poulichet F."/>
            <person name="Fonknechten N."/>
            <person name="Lauga B."/>
            <person name="Mornico D."/>
            <person name="Ortet P."/>
            <person name="Schaeffer C."/>
            <person name="Siguier P."/>
            <person name="Alexander Thil Smith A."/>
            <person name="Van Dorsselaer A."/>
            <person name="Weissenbach J."/>
            <person name="Medigue C."/>
            <person name="Le Paslier D."/>
        </authorList>
    </citation>
    <scope>NUCLEOTIDE SEQUENCE</scope>
</reference>
<evidence type="ECO:0008006" key="2">
    <source>
        <dbReference type="Google" id="ProtNLM"/>
    </source>
</evidence>
<dbReference type="EMBL" id="CABO01000019">
    <property type="protein sequence ID" value="CBI01470.1"/>
    <property type="molecule type" value="Genomic_DNA"/>
</dbReference>
<proteinExistence type="predicted"/>
<name>E6Q2R0_9ZZZZ</name>
<sequence>MEGWENKPAIISRCLQNRKAFGYTYRVSTLRVGGIRFRVHPQDHEPRHVHGYVGDGHVIIELTNDRRVMLADRDRAIRNVKASEVRKVIEIATGHFDALVHLWERMQL</sequence>
<organism evidence="1">
    <name type="scientific">mine drainage metagenome</name>
    <dbReference type="NCBI Taxonomy" id="410659"/>
    <lineage>
        <taxon>unclassified sequences</taxon>
        <taxon>metagenomes</taxon>
        <taxon>ecological metagenomes</taxon>
    </lineage>
</organism>
<dbReference type="AlphaFoldDB" id="E6Q2R0"/>
<gene>
    <name evidence="1" type="ORF">CARN4_1791</name>
</gene>
<protein>
    <recommendedName>
        <fullName evidence="2">DUF4160 domain-containing protein</fullName>
    </recommendedName>
</protein>
<dbReference type="Pfam" id="PF13711">
    <property type="entry name" value="DUF4160"/>
    <property type="match status" value="1"/>
</dbReference>
<accession>E6Q2R0</accession>